<organism evidence="1 2">
    <name type="scientific">Terrimesophilobacter mesophilus</name>
    <dbReference type="NCBI Taxonomy" id="433647"/>
    <lineage>
        <taxon>Bacteria</taxon>
        <taxon>Bacillati</taxon>
        <taxon>Actinomycetota</taxon>
        <taxon>Actinomycetes</taxon>
        <taxon>Micrococcales</taxon>
        <taxon>Microbacteriaceae</taxon>
        <taxon>Terrimesophilobacter</taxon>
    </lineage>
</organism>
<dbReference type="EMBL" id="SOFI01000003">
    <property type="protein sequence ID" value="TFB79388.1"/>
    <property type="molecule type" value="Genomic_DNA"/>
</dbReference>
<gene>
    <name evidence="1" type="ORF">E3N84_04575</name>
</gene>
<keyword evidence="2" id="KW-1185">Reference proteome</keyword>
<comment type="caution">
    <text evidence="1">The sequence shown here is derived from an EMBL/GenBank/DDBJ whole genome shotgun (WGS) entry which is preliminary data.</text>
</comment>
<reference evidence="1 2" key="1">
    <citation type="submission" date="2019-03" db="EMBL/GenBank/DDBJ databases">
        <title>Genomics of glacier-inhabiting Cryobacterium strains.</title>
        <authorList>
            <person name="Liu Q."/>
            <person name="Xin Y.-H."/>
        </authorList>
    </citation>
    <scope>NUCLEOTIDE SEQUENCE [LARGE SCALE GENOMIC DNA]</scope>
    <source>
        <strain evidence="1 2">CGMCC 1.10440</strain>
    </source>
</reference>
<sequence length="81" mass="9113">MTSSPARHFGIPKAAPGILTGQEIRFRRDELLRARFDEITAGRYAKDPVFDIHALIEDAEARACVATQYSENHRTERGARS</sequence>
<accession>A0A4V3I9G3</accession>
<dbReference type="RefSeq" id="WP_104095262.1">
    <property type="nucleotide sequence ID" value="NZ_JACHBP010000001.1"/>
</dbReference>
<protein>
    <submittedName>
        <fullName evidence="1">Uncharacterized protein</fullName>
    </submittedName>
</protein>
<proteinExistence type="predicted"/>
<evidence type="ECO:0000313" key="1">
    <source>
        <dbReference type="EMBL" id="TFB79388.1"/>
    </source>
</evidence>
<dbReference type="AlphaFoldDB" id="A0A4V3I9G3"/>
<evidence type="ECO:0000313" key="2">
    <source>
        <dbReference type="Proteomes" id="UP000298488"/>
    </source>
</evidence>
<dbReference type="Proteomes" id="UP000298488">
    <property type="component" value="Unassembled WGS sequence"/>
</dbReference>
<name>A0A4V3I9G3_9MICO</name>